<dbReference type="AlphaFoldDB" id="X1QDM8"/>
<evidence type="ECO:0000313" key="1">
    <source>
        <dbReference type="EMBL" id="GAI52926.1"/>
    </source>
</evidence>
<comment type="caution">
    <text evidence="1">The sequence shown here is derived from an EMBL/GenBank/DDBJ whole genome shotgun (WGS) entry which is preliminary data.</text>
</comment>
<dbReference type="EMBL" id="BARV01033694">
    <property type="protein sequence ID" value="GAI52926.1"/>
    <property type="molecule type" value="Genomic_DNA"/>
</dbReference>
<name>X1QDM8_9ZZZZ</name>
<reference evidence="1" key="1">
    <citation type="journal article" date="2014" name="Front. Microbiol.">
        <title>High frequency of phylogenetically diverse reductive dehalogenase-homologous genes in deep subseafloor sedimentary metagenomes.</title>
        <authorList>
            <person name="Kawai M."/>
            <person name="Futagami T."/>
            <person name="Toyoda A."/>
            <person name="Takaki Y."/>
            <person name="Nishi S."/>
            <person name="Hori S."/>
            <person name="Arai W."/>
            <person name="Tsubouchi T."/>
            <person name="Morono Y."/>
            <person name="Uchiyama I."/>
            <person name="Ito T."/>
            <person name="Fujiyama A."/>
            <person name="Inagaki F."/>
            <person name="Takami H."/>
        </authorList>
    </citation>
    <scope>NUCLEOTIDE SEQUENCE</scope>
    <source>
        <strain evidence="1">Expedition CK06-06</strain>
    </source>
</reference>
<feature type="non-terminal residue" evidence="1">
    <location>
        <position position="1"/>
    </location>
</feature>
<organism evidence="1">
    <name type="scientific">marine sediment metagenome</name>
    <dbReference type="NCBI Taxonomy" id="412755"/>
    <lineage>
        <taxon>unclassified sequences</taxon>
        <taxon>metagenomes</taxon>
        <taxon>ecological metagenomes</taxon>
    </lineage>
</organism>
<protein>
    <submittedName>
        <fullName evidence="1">Uncharacterized protein</fullName>
    </submittedName>
</protein>
<gene>
    <name evidence="1" type="ORF">S06H3_52913</name>
</gene>
<proteinExistence type="predicted"/>
<sequence>ACKIGVALVALALFGAVLTMSLGFKRTAEREDLATLADTIAGAIRAAESMPGKVELRRTLPTIAHQTKVTIIGELNQGIQVIRVIVESQERVERTLMLDHQVNGGEFSISHESPSAICLSKTGGVRLELI</sequence>
<accession>X1QDM8</accession>